<comment type="caution">
    <text evidence="1">The sequence shown here is derived from an EMBL/GenBank/DDBJ whole genome shotgun (WGS) entry which is preliminary data.</text>
</comment>
<dbReference type="EMBL" id="JBBKAR010000045">
    <property type="protein sequence ID" value="MEJ8305687.1"/>
    <property type="molecule type" value="Genomic_DNA"/>
</dbReference>
<sequence length="214" mass="24649">MGSDDLFKKRKLRDAASYKRDTEQKGKDRDLFLIVCEGTKSEPQYFQGFGLSNTHMVGVGGSPLTVVDCAINEINKSKRKRSRIAYDQVWCVFDRDSFPKDNFNEAIAKAGRNDIQVAYSNEAFELWYILHFEYLNTGVNRQDYMTKLNKLLGVKYEKNEKNIHELLLRSGGSQTQAINNAKNLLKLYDPIDPESNKPSTRVHVLVEELLKYKK</sequence>
<proteinExistence type="predicted"/>
<evidence type="ECO:0000313" key="2">
    <source>
        <dbReference type="Proteomes" id="UP001380953"/>
    </source>
</evidence>
<dbReference type="Proteomes" id="UP001380953">
    <property type="component" value="Unassembled WGS sequence"/>
</dbReference>
<accession>A0ACC6PFK1</accession>
<keyword evidence="2" id="KW-1185">Reference proteome</keyword>
<name>A0ACC6PFK1_9BACL</name>
<protein>
    <submittedName>
        <fullName evidence="1">RloB family protein</fullName>
    </submittedName>
</protein>
<gene>
    <name evidence="1" type="ORF">WKI47_17400</name>
</gene>
<organism evidence="1 2">
    <name type="scientific">Saccharibacillus sacchari</name>
    <dbReference type="NCBI Taxonomy" id="456493"/>
    <lineage>
        <taxon>Bacteria</taxon>
        <taxon>Bacillati</taxon>
        <taxon>Bacillota</taxon>
        <taxon>Bacilli</taxon>
        <taxon>Bacillales</taxon>
        <taxon>Paenibacillaceae</taxon>
        <taxon>Saccharibacillus</taxon>
    </lineage>
</organism>
<reference evidence="1" key="1">
    <citation type="submission" date="2024-03" db="EMBL/GenBank/DDBJ databases">
        <title>Whole genome sequecning of epiphytes from Marcgravia umbellata leaves.</title>
        <authorList>
            <person name="Kumar G."/>
            <person name="Savka M.A."/>
        </authorList>
    </citation>
    <scope>NUCLEOTIDE SEQUENCE</scope>
    <source>
        <strain evidence="1">RIT_BL5</strain>
    </source>
</reference>
<evidence type="ECO:0000313" key="1">
    <source>
        <dbReference type="EMBL" id="MEJ8305687.1"/>
    </source>
</evidence>